<accession>A0A9D2UGT8</accession>
<gene>
    <name evidence="3" type="ORF">IAA93_00345</name>
</gene>
<comment type="caution">
    <text evidence="3">The sequence shown here is derived from an EMBL/GenBank/DDBJ whole genome shotgun (WGS) entry which is preliminary data.</text>
</comment>
<name>A0A9D2UGT8_9BACT</name>
<dbReference type="EMBL" id="DWUP01000007">
    <property type="protein sequence ID" value="HJD52167.1"/>
    <property type="molecule type" value="Genomic_DNA"/>
</dbReference>
<sequence length="234" mass="26305">MNMSISHILSIAAIVLTAASVTSCVKEEEFANSPEGNFEMLWKIMDEHYCFFEYKDIDWQAVHDNYARRITPDMPSKALFEVLGEMLAELQDGHVNLYAAHDVASYRKWYEDYPSNFNDSIADLYLGKTGEYQTASGLRYKAFSDNIGYIRYESFNDGIGEGNLSEVLNALAICDGLIIDVRNNGGGSLDNARRLASRFTEQRVLTGYIMHKTGPGHGDFSDPAPVWLEPSPYI</sequence>
<dbReference type="GO" id="GO:0006508">
    <property type="term" value="P:proteolysis"/>
    <property type="evidence" value="ECO:0007669"/>
    <property type="project" value="InterPro"/>
</dbReference>
<evidence type="ECO:0000313" key="4">
    <source>
        <dbReference type="Proteomes" id="UP000787625"/>
    </source>
</evidence>
<dbReference type="Gene3D" id="3.90.226.10">
    <property type="entry name" value="2-enoyl-CoA Hydratase, Chain A, domain 1"/>
    <property type="match status" value="1"/>
</dbReference>
<dbReference type="Proteomes" id="UP000787625">
    <property type="component" value="Unassembled WGS sequence"/>
</dbReference>
<dbReference type="Pfam" id="PF03572">
    <property type="entry name" value="Peptidase_S41"/>
    <property type="match status" value="1"/>
</dbReference>
<dbReference type="PANTHER" id="PTHR11261:SF3">
    <property type="entry name" value="RETINOL-BINDING PROTEIN 3"/>
    <property type="match status" value="1"/>
</dbReference>
<dbReference type="InterPro" id="IPR029045">
    <property type="entry name" value="ClpP/crotonase-like_dom_sf"/>
</dbReference>
<dbReference type="PANTHER" id="PTHR11261">
    <property type="entry name" value="INTERPHOTORECEPTOR RETINOID-BINDING PROTEIN"/>
    <property type="match status" value="1"/>
</dbReference>
<feature type="non-terminal residue" evidence="3">
    <location>
        <position position="234"/>
    </location>
</feature>
<feature type="domain" description="Tricorn protease C1" evidence="2">
    <location>
        <begin position="32"/>
        <end position="88"/>
    </location>
</feature>
<reference evidence="3" key="1">
    <citation type="journal article" date="2021" name="PeerJ">
        <title>Extensive microbial diversity within the chicken gut microbiome revealed by metagenomics and culture.</title>
        <authorList>
            <person name="Gilroy R."/>
            <person name="Ravi A."/>
            <person name="Getino M."/>
            <person name="Pursley I."/>
            <person name="Horton D.L."/>
            <person name="Alikhan N.F."/>
            <person name="Baker D."/>
            <person name="Gharbi K."/>
            <person name="Hall N."/>
            <person name="Watson M."/>
            <person name="Adriaenssens E.M."/>
            <person name="Foster-Nyarko E."/>
            <person name="Jarju S."/>
            <person name="Secka A."/>
            <person name="Antonio M."/>
            <person name="Oren A."/>
            <person name="Chaudhuri R.R."/>
            <person name="La Ragione R."/>
            <person name="Hildebrand F."/>
            <person name="Pallen M.J."/>
        </authorList>
    </citation>
    <scope>NUCLEOTIDE SEQUENCE</scope>
    <source>
        <strain evidence="3">MalCec1-1739</strain>
    </source>
</reference>
<organism evidence="3 4">
    <name type="scientific">Candidatus Avibacteroides avistercoris</name>
    <dbReference type="NCBI Taxonomy" id="2840690"/>
    <lineage>
        <taxon>Bacteria</taxon>
        <taxon>Pseudomonadati</taxon>
        <taxon>Bacteroidota</taxon>
        <taxon>Bacteroidia</taxon>
        <taxon>Bacteroidales</taxon>
        <taxon>Bacteroidaceae</taxon>
        <taxon>Bacteroidaceae incertae sedis</taxon>
        <taxon>Candidatus Avibacteroides</taxon>
    </lineage>
</organism>
<dbReference type="AlphaFoldDB" id="A0A9D2UGT8"/>
<dbReference type="InterPro" id="IPR005151">
    <property type="entry name" value="Tail-specific_protease"/>
</dbReference>
<evidence type="ECO:0000313" key="3">
    <source>
        <dbReference type="EMBL" id="HJD52167.1"/>
    </source>
</evidence>
<evidence type="ECO:0000259" key="1">
    <source>
        <dbReference type="Pfam" id="PF03572"/>
    </source>
</evidence>
<proteinExistence type="predicted"/>
<dbReference type="GO" id="GO:0008236">
    <property type="term" value="F:serine-type peptidase activity"/>
    <property type="evidence" value="ECO:0007669"/>
    <property type="project" value="InterPro"/>
</dbReference>
<dbReference type="Pfam" id="PF14684">
    <property type="entry name" value="Tricorn_C1"/>
    <property type="match status" value="1"/>
</dbReference>
<dbReference type="Gene3D" id="3.30.750.44">
    <property type="match status" value="1"/>
</dbReference>
<feature type="domain" description="Tail specific protease" evidence="1">
    <location>
        <begin position="146"/>
        <end position="208"/>
    </location>
</feature>
<dbReference type="CDD" id="cd07563">
    <property type="entry name" value="Peptidase_S41_IRBP"/>
    <property type="match status" value="1"/>
</dbReference>
<protein>
    <submittedName>
        <fullName evidence="3">S41 family peptidase</fullName>
    </submittedName>
</protein>
<evidence type="ECO:0000259" key="2">
    <source>
        <dbReference type="Pfam" id="PF14684"/>
    </source>
</evidence>
<dbReference type="SUPFAM" id="SSF52096">
    <property type="entry name" value="ClpP/crotonase"/>
    <property type="match status" value="1"/>
</dbReference>
<dbReference type="InterPro" id="IPR028204">
    <property type="entry name" value="Tricorn_C1"/>
</dbReference>
<reference evidence="3" key="2">
    <citation type="submission" date="2021-04" db="EMBL/GenBank/DDBJ databases">
        <authorList>
            <person name="Gilroy R."/>
        </authorList>
    </citation>
    <scope>NUCLEOTIDE SEQUENCE</scope>
    <source>
        <strain evidence="3">MalCec1-1739</strain>
    </source>
</reference>